<feature type="transmembrane region" description="Helical" evidence="3">
    <location>
        <begin position="147"/>
        <end position="169"/>
    </location>
</feature>
<feature type="domain" description="FHA" evidence="4">
    <location>
        <begin position="306"/>
        <end position="359"/>
    </location>
</feature>
<keyword evidence="3" id="KW-1133">Transmembrane helix</keyword>
<keyword evidence="3" id="KW-0812">Transmembrane</keyword>
<evidence type="ECO:0000256" key="3">
    <source>
        <dbReference type="SAM" id="Phobius"/>
    </source>
</evidence>
<dbReference type="Proteomes" id="UP000661894">
    <property type="component" value="Unassembled WGS sequence"/>
</dbReference>
<feature type="compositionally biased region" description="Pro residues" evidence="2">
    <location>
        <begin position="244"/>
        <end position="261"/>
    </location>
</feature>
<dbReference type="SUPFAM" id="SSF49879">
    <property type="entry name" value="SMAD/FHA domain"/>
    <property type="match status" value="1"/>
</dbReference>
<dbReference type="Gene3D" id="2.60.200.20">
    <property type="match status" value="1"/>
</dbReference>
<dbReference type="EMBL" id="JACSPO010000006">
    <property type="protein sequence ID" value="MBD8062893.1"/>
    <property type="molecule type" value="Genomic_DNA"/>
</dbReference>
<evidence type="ECO:0000256" key="2">
    <source>
        <dbReference type="SAM" id="MobiDB-lite"/>
    </source>
</evidence>
<organism evidence="5 6">
    <name type="scientific">Oceanitalea stevensii</name>
    <dbReference type="NCBI Taxonomy" id="2763072"/>
    <lineage>
        <taxon>Bacteria</taxon>
        <taxon>Bacillati</taxon>
        <taxon>Actinomycetota</taxon>
        <taxon>Actinomycetes</taxon>
        <taxon>Micrococcales</taxon>
        <taxon>Bogoriellaceae</taxon>
        <taxon>Georgenia</taxon>
    </lineage>
</organism>
<feature type="region of interest" description="Disordered" evidence="2">
    <location>
        <begin position="231"/>
        <end position="262"/>
    </location>
</feature>
<accession>A0ABR8Z4F4</accession>
<sequence length="403" mass="40981">MHTPLERTTTVREALLPRAALPYLDVAVPAHTHHAELAPLRREALDVLAAGYRSTGRTLLGLLAWALTAAGATLLAVLPWQGLTTTTTAALAVAGALVLAAGLWLTTGVLRAGRRLTGAAAAWLRVPAAGASDTDAGGLLAVLRWRAALGAVAAASAVALTVTLAWALARTGTLGGAYLGASGTAAVPDATRAVVIAVLAVAALTAAGVAVGTFGGVRVVLEAAWTRPTVASEPAATPRHPASFAPPPAAVPAAPPAPLGPPTVELDLSSVRAALAGPESAAPGGADEPRVEVVLPDGRRLRPGTTLVGRRPQTRPEDLVDDVVVLTDQTVTKTHAAITVEGAQVRVVDRASTNGTLLEAPDGSLVRCRPWQVTTVRAPAIIHLGRTRLHVRAGAARRPLEVA</sequence>
<protein>
    <submittedName>
        <fullName evidence="5">FHA domain-containing protein</fullName>
    </submittedName>
</protein>
<dbReference type="PROSITE" id="PS50006">
    <property type="entry name" value="FHA_DOMAIN"/>
    <property type="match status" value="1"/>
</dbReference>
<keyword evidence="6" id="KW-1185">Reference proteome</keyword>
<proteinExistence type="predicted"/>
<feature type="transmembrane region" description="Helical" evidence="3">
    <location>
        <begin position="59"/>
        <end position="80"/>
    </location>
</feature>
<feature type="transmembrane region" description="Helical" evidence="3">
    <location>
        <begin position="86"/>
        <end position="105"/>
    </location>
</feature>
<dbReference type="Pfam" id="PF00498">
    <property type="entry name" value="FHA"/>
    <property type="match status" value="1"/>
</dbReference>
<dbReference type="CDD" id="cd00060">
    <property type="entry name" value="FHA"/>
    <property type="match status" value="1"/>
</dbReference>
<name>A0ABR8Z4F4_9MICO</name>
<reference evidence="5 6" key="1">
    <citation type="submission" date="2020-08" db="EMBL/GenBank/DDBJ databases">
        <title>A Genomic Blueprint of the Chicken Gut Microbiome.</title>
        <authorList>
            <person name="Gilroy R."/>
            <person name="Ravi A."/>
            <person name="Getino M."/>
            <person name="Pursley I."/>
            <person name="Horton D.L."/>
            <person name="Alikhan N.-F."/>
            <person name="Baker D."/>
            <person name="Gharbi K."/>
            <person name="Hall N."/>
            <person name="Watson M."/>
            <person name="Adriaenssens E.M."/>
            <person name="Foster-Nyarko E."/>
            <person name="Jarju S."/>
            <person name="Secka A."/>
            <person name="Antonio M."/>
            <person name="Oren A."/>
            <person name="Chaudhuri R."/>
            <person name="La Ragione R.M."/>
            <person name="Hildebrand F."/>
            <person name="Pallen M.J."/>
        </authorList>
    </citation>
    <scope>NUCLEOTIDE SEQUENCE [LARGE SCALE GENOMIC DNA]</scope>
    <source>
        <strain evidence="5 6">Sa1BUA1</strain>
    </source>
</reference>
<feature type="transmembrane region" description="Helical" evidence="3">
    <location>
        <begin position="193"/>
        <end position="217"/>
    </location>
</feature>
<evidence type="ECO:0000313" key="5">
    <source>
        <dbReference type="EMBL" id="MBD8062893.1"/>
    </source>
</evidence>
<dbReference type="InterPro" id="IPR008984">
    <property type="entry name" value="SMAD_FHA_dom_sf"/>
</dbReference>
<keyword evidence="3" id="KW-0472">Membrane</keyword>
<evidence type="ECO:0000256" key="1">
    <source>
        <dbReference type="ARBA" id="ARBA00022553"/>
    </source>
</evidence>
<keyword evidence="1" id="KW-0597">Phosphoprotein</keyword>
<evidence type="ECO:0000313" key="6">
    <source>
        <dbReference type="Proteomes" id="UP000661894"/>
    </source>
</evidence>
<evidence type="ECO:0000259" key="4">
    <source>
        <dbReference type="PROSITE" id="PS50006"/>
    </source>
</evidence>
<comment type="caution">
    <text evidence="5">The sequence shown here is derived from an EMBL/GenBank/DDBJ whole genome shotgun (WGS) entry which is preliminary data.</text>
</comment>
<dbReference type="InterPro" id="IPR000253">
    <property type="entry name" value="FHA_dom"/>
</dbReference>
<gene>
    <name evidence="5" type="ORF">H9624_11245</name>
</gene>